<keyword evidence="1" id="KW-0472">Membrane</keyword>
<keyword evidence="1" id="KW-0812">Transmembrane</keyword>
<name>A0A3L6L760_9TRYP</name>
<accession>A0A3L6L760</accession>
<evidence type="ECO:0000256" key="1">
    <source>
        <dbReference type="SAM" id="Phobius"/>
    </source>
</evidence>
<gene>
    <name evidence="2" type="ORF">DPX39_090081700</name>
</gene>
<evidence type="ECO:0000313" key="2">
    <source>
        <dbReference type="EMBL" id="RHW70250.1"/>
    </source>
</evidence>
<feature type="transmembrane region" description="Helical" evidence="1">
    <location>
        <begin position="29"/>
        <end position="57"/>
    </location>
</feature>
<keyword evidence="1" id="KW-1133">Transmembrane helix</keyword>
<dbReference type="EMBL" id="QSBY01000009">
    <property type="protein sequence ID" value="RHW70250.1"/>
    <property type="molecule type" value="Genomic_DNA"/>
</dbReference>
<dbReference type="Proteomes" id="UP000266743">
    <property type="component" value="Chromosome 9"/>
</dbReference>
<proteinExistence type="predicted"/>
<organism evidence="2 3">
    <name type="scientific">Trypanosoma brucei equiperdum</name>
    <dbReference type="NCBI Taxonomy" id="630700"/>
    <lineage>
        <taxon>Eukaryota</taxon>
        <taxon>Discoba</taxon>
        <taxon>Euglenozoa</taxon>
        <taxon>Kinetoplastea</taxon>
        <taxon>Metakinetoplastina</taxon>
        <taxon>Trypanosomatida</taxon>
        <taxon>Trypanosomatidae</taxon>
        <taxon>Trypanosoma</taxon>
    </lineage>
</organism>
<protein>
    <submittedName>
        <fullName evidence="2">Uncharacterized protein</fullName>
    </submittedName>
</protein>
<evidence type="ECO:0000313" key="3">
    <source>
        <dbReference type="Proteomes" id="UP000266743"/>
    </source>
</evidence>
<reference evidence="2 3" key="1">
    <citation type="submission" date="2018-09" db="EMBL/GenBank/DDBJ databases">
        <title>whole genome sequence of T. equiperdum IVM-t1 strain.</title>
        <authorList>
            <person name="Suganuma K."/>
        </authorList>
    </citation>
    <scope>NUCLEOTIDE SEQUENCE [LARGE SCALE GENOMIC DNA]</scope>
    <source>
        <strain evidence="2 3">IVM-t1</strain>
    </source>
</reference>
<dbReference type="AlphaFoldDB" id="A0A3L6L760"/>
<sequence>MTFGDFFFFSSPSPSCCLFSLPLPLPLSFFLFCLKIMCSIPSVWAHIYIFSTLLFLVS</sequence>
<comment type="caution">
    <text evidence="2">The sequence shown here is derived from an EMBL/GenBank/DDBJ whole genome shotgun (WGS) entry which is preliminary data.</text>
</comment>